<dbReference type="PANTHER" id="PTHR31286:SF173">
    <property type="entry name" value="DUF4283 DOMAIN-CONTAINING PROTEIN"/>
    <property type="match status" value="1"/>
</dbReference>
<reference evidence="3 4" key="1">
    <citation type="submission" date="2023-03" db="EMBL/GenBank/DDBJ databases">
        <title>WGS of Gossypium arboreum.</title>
        <authorList>
            <person name="Yu D."/>
        </authorList>
    </citation>
    <scope>NUCLEOTIDE SEQUENCE [LARGE SCALE GENOMIC DNA]</scope>
    <source>
        <tissue evidence="3">Leaf</tissue>
    </source>
</reference>
<comment type="caution">
    <text evidence="3">The sequence shown here is derived from an EMBL/GenBank/DDBJ whole genome shotgun (WGS) entry which is preliminary data.</text>
</comment>
<sequence length="209" mass="24351">MEEPSEHKRDDECVSATTATKKVRLRNSEESRDVDMETIKETRKSLSWKDRLMGLGFYQNETLTNAAEAEEDEDFELSTDDMERSIINGVPSINFSDRITQILINHMQLTIVIKLLGRNIGYNALQNKVTALWKPSQPFNLMNVENGYFLAKFKNPDDYERVLCQGPWVVFGQYLTVQPWTIDFKPLQPYLRTVMAWIRFPGLFGHMYK</sequence>
<dbReference type="PANTHER" id="PTHR31286">
    <property type="entry name" value="GLYCINE-RICH CELL WALL STRUCTURAL PROTEIN 1.8-LIKE"/>
    <property type="match status" value="1"/>
</dbReference>
<evidence type="ECO:0000259" key="2">
    <source>
        <dbReference type="Pfam" id="PF14111"/>
    </source>
</evidence>
<organism evidence="3 4">
    <name type="scientific">Gossypium arboreum</name>
    <name type="common">Tree cotton</name>
    <name type="synonym">Gossypium nanking</name>
    <dbReference type="NCBI Taxonomy" id="29729"/>
    <lineage>
        <taxon>Eukaryota</taxon>
        <taxon>Viridiplantae</taxon>
        <taxon>Streptophyta</taxon>
        <taxon>Embryophyta</taxon>
        <taxon>Tracheophyta</taxon>
        <taxon>Spermatophyta</taxon>
        <taxon>Magnoliopsida</taxon>
        <taxon>eudicotyledons</taxon>
        <taxon>Gunneridae</taxon>
        <taxon>Pentapetalae</taxon>
        <taxon>rosids</taxon>
        <taxon>malvids</taxon>
        <taxon>Malvales</taxon>
        <taxon>Malvaceae</taxon>
        <taxon>Malvoideae</taxon>
        <taxon>Gossypium</taxon>
    </lineage>
</organism>
<dbReference type="Pfam" id="PF14111">
    <property type="entry name" value="DUF4283"/>
    <property type="match status" value="1"/>
</dbReference>
<accession>A0ABR0QRJ3</accession>
<feature type="compositionally biased region" description="Basic and acidic residues" evidence="1">
    <location>
        <begin position="1"/>
        <end position="12"/>
    </location>
</feature>
<evidence type="ECO:0000256" key="1">
    <source>
        <dbReference type="SAM" id="MobiDB-lite"/>
    </source>
</evidence>
<keyword evidence="4" id="KW-1185">Reference proteome</keyword>
<evidence type="ECO:0000313" key="3">
    <source>
        <dbReference type="EMBL" id="KAK5841946.1"/>
    </source>
</evidence>
<evidence type="ECO:0000313" key="4">
    <source>
        <dbReference type="Proteomes" id="UP001358586"/>
    </source>
</evidence>
<dbReference type="Proteomes" id="UP001358586">
    <property type="component" value="Chromosome 2"/>
</dbReference>
<name>A0ABR0QRJ3_GOSAR</name>
<dbReference type="InterPro" id="IPR040256">
    <property type="entry name" value="At4g02000-like"/>
</dbReference>
<feature type="domain" description="DUF4283" evidence="2">
    <location>
        <begin position="107"/>
        <end position="187"/>
    </location>
</feature>
<dbReference type="EMBL" id="JARKNE010000002">
    <property type="protein sequence ID" value="KAK5841946.1"/>
    <property type="molecule type" value="Genomic_DNA"/>
</dbReference>
<proteinExistence type="predicted"/>
<protein>
    <recommendedName>
        <fullName evidence="2">DUF4283 domain-containing protein</fullName>
    </recommendedName>
</protein>
<gene>
    <name evidence="3" type="ORF">PVK06_004272</name>
</gene>
<dbReference type="InterPro" id="IPR025558">
    <property type="entry name" value="DUF4283"/>
</dbReference>
<feature type="region of interest" description="Disordered" evidence="1">
    <location>
        <begin position="1"/>
        <end position="31"/>
    </location>
</feature>